<organism evidence="1 2">
    <name type="scientific">Candidatus Collierbacteria bacterium GW2011_GWA2_44_99</name>
    <dbReference type="NCBI Taxonomy" id="1618380"/>
    <lineage>
        <taxon>Bacteria</taxon>
        <taxon>Candidatus Collieribacteriota</taxon>
    </lineage>
</organism>
<dbReference type="Proteomes" id="UP000034797">
    <property type="component" value="Unassembled WGS sequence"/>
</dbReference>
<dbReference type="EMBL" id="LCJW01000024">
    <property type="protein sequence ID" value="KKT85711.1"/>
    <property type="molecule type" value="Genomic_DNA"/>
</dbReference>
<proteinExistence type="predicted"/>
<evidence type="ECO:0000313" key="2">
    <source>
        <dbReference type="Proteomes" id="UP000034797"/>
    </source>
</evidence>
<evidence type="ECO:0008006" key="3">
    <source>
        <dbReference type="Google" id="ProtNLM"/>
    </source>
</evidence>
<dbReference type="AlphaFoldDB" id="A0A0G1KPY7"/>
<protein>
    <recommendedName>
        <fullName evidence="3">Antitoxin</fullName>
    </recommendedName>
</protein>
<comment type="caution">
    <text evidence="1">The sequence shown here is derived from an EMBL/GenBank/DDBJ whole genome shotgun (WGS) entry which is preliminary data.</text>
</comment>
<sequence>MPKKPKFDPFKNLVLDEYEQELEDSIPDDIVLTPPSPARLAILKKAAENTLRDLELQKKSKNINLRVTEATFRNLKSKATRLGLPYQTLASSILHQYSSK</sequence>
<accession>A0A0G1KPY7</accession>
<name>A0A0G1KPY7_9BACT</name>
<dbReference type="Pfam" id="PF12441">
    <property type="entry name" value="CopG_antitoxin"/>
    <property type="match status" value="1"/>
</dbReference>
<reference evidence="1 2" key="1">
    <citation type="journal article" date="2015" name="Nature">
        <title>rRNA introns, odd ribosomes, and small enigmatic genomes across a large radiation of phyla.</title>
        <authorList>
            <person name="Brown C.T."/>
            <person name="Hug L.A."/>
            <person name="Thomas B.C."/>
            <person name="Sharon I."/>
            <person name="Castelle C.J."/>
            <person name="Singh A."/>
            <person name="Wilkins M.J."/>
            <person name="Williams K.H."/>
            <person name="Banfield J.F."/>
        </authorList>
    </citation>
    <scope>NUCLEOTIDE SEQUENCE [LARGE SCALE GENOMIC DNA]</scope>
</reference>
<dbReference type="InterPro" id="IPR022148">
    <property type="entry name" value="CopG_antitoxin"/>
</dbReference>
<evidence type="ECO:0000313" key="1">
    <source>
        <dbReference type="EMBL" id="KKT85711.1"/>
    </source>
</evidence>
<gene>
    <name evidence="1" type="ORF">UW84_C0024G0034</name>
</gene>